<dbReference type="HOGENOM" id="CLU_298053_0_0_5"/>
<keyword evidence="1" id="KW-0732">Signal</keyword>
<sequence>MSKISRPRNFNARSVGRVLCLTFLLSSTPLANADTWEIEGLEPAGELATAEFEFLKVRRAENAIGDTPQNALDTVASIREELSELNRKIDEGTSAYNIRREAMQDEIAHDENLLAIATKRVAAERAELNQRQDTILAALNRILDNGDATASQLEEMRTRFGGELTEIEDRRATLRQELTNVETALKRRDAQREIELDELRSQIPDASERMSIEERLRLASRIGFEAEEKLSKLRALAHERATTFLEKMLETAPEHLESVTASFKGEEFYSARWVPEGEAEASSEAEQAAAAAILMKEEENLAILENSTRVWRSKVRELAQAIKQESDTATQMLNLIAEENIRTIYINTAVEMGGTIAGALATGGIAAITKFAAETSTFVDGIGKVRRSFAEMPLIDEKSIVETVGATVAKIINLEAVETLTQADNIYDLGTTITVNQKTGLRSDAALLIAGDMSEMLATKGLEAGVAIATSYLGKVSSKAAESTSSIVRGAGIDFATTGIKAAVTARAQAVNKARAEAYFEAHLAAQTLHVTFLEAKRIWLRLDAVSKAQKELVDAARVIAKNGPQPLKLDVQGKAAGAAKGDTIELELTFSKPTIAAPQVQASGLSFTDLKKSDASNRRWKVTATLDEDIENVTLDIGYDKQERPWFLLDSNPATPPRLASLLKDHWEGYEAGADQNHVITLQNNSTNYVCALPEVANKPSDENTIVAGIVQRETLADCSYWGVEGFGVLAMQRSGDEFTLEWAKTFKYDPTSSHDTRRVLNRRASGIRYWDFDKGPFVKARIIPPPTDDDIWDDDHFVLTGTAQASVSRNCGMRDAPEKYVQETLGETVYMLMSPLVSGHYDGLIGRGALTIVFDRSEMFKRETVYTVQASEFRTERYIGIPDCVRHLYPATPTKTDGGGLDFQKDTSTPKSGRIPLHARRLDAGISLDDVTLDKLAELTSDDSLKNIPYVAPDPQKQIELMNQILERGEHPGEARWRQFMVSVDDHIPFTGAELDQIKKHQDSLNE</sequence>
<reference evidence="2 3" key="1">
    <citation type="submission" date="2007-10" db="EMBL/GenBank/DDBJ databases">
        <authorList>
            <person name="Wagner-Dobler I."/>
            <person name="Ferriera S."/>
            <person name="Johnson J."/>
            <person name="Kravitz S."/>
            <person name="Beeson K."/>
            <person name="Sutton G."/>
            <person name="Rogers Y.-H."/>
            <person name="Friedman R."/>
            <person name="Frazier M."/>
            <person name="Venter J.C."/>
        </authorList>
    </citation>
    <scope>NUCLEOTIDE SEQUENCE [LARGE SCALE GENOMIC DNA]</scope>
    <source>
        <strain evidence="2 3">DFL-43</strain>
    </source>
</reference>
<evidence type="ECO:0000313" key="3">
    <source>
        <dbReference type="Proteomes" id="UP000004291"/>
    </source>
</evidence>
<dbReference type="OrthoDB" id="9807890at2"/>
<dbReference type="RefSeq" id="WP_156970313.1">
    <property type="nucleotide sequence ID" value="NZ_CM002917.1"/>
</dbReference>
<evidence type="ECO:0000256" key="1">
    <source>
        <dbReference type="SAM" id="SignalP"/>
    </source>
</evidence>
<dbReference type="AlphaFoldDB" id="A9D240"/>
<organism evidence="2 3">
    <name type="scientific">Hoeflea phototrophica (strain DSM 17068 / NCIMB 14078 / DFL-43)</name>
    <dbReference type="NCBI Taxonomy" id="411684"/>
    <lineage>
        <taxon>Bacteria</taxon>
        <taxon>Pseudomonadati</taxon>
        <taxon>Pseudomonadota</taxon>
        <taxon>Alphaproteobacteria</taxon>
        <taxon>Hyphomicrobiales</taxon>
        <taxon>Rhizobiaceae</taxon>
        <taxon>Hoeflea</taxon>
    </lineage>
</organism>
<protein>
    <recommendedName>
        <fullName evidence="4">Secreted protein</fullName>
    </recommendedName>
</protein>
<comment type="caution">
    <text evidence="2">The sequence shown here is derived from an EMBL/GenBank/DDBJ whole genome shotgun (WGS) entry which is preliminary data.</text>
</comment>
<evidence type="ECO:0008006" key="4">
    <source>
        <dbReference type="Google" id="ProtNLM"/>
    </source>
</evidence>
<keyword evidence="3" id="KW-1185">Reference proteome</keyword>
<dbReference type="STRING" id="411684.HPDFL43_14057"/>
<dbReference type="EMBL" id="ABIA03000004">
    <property type="protein sequence ID" value="EDQ34127.2"/>
    <property type="molecule type" value="Genomic_DNA"/>
</dbReference>
<reference evidence="2 3" key="2">
    <citation type="submission" date="2012-06" db="EMBL/GenBank/DDBJ databases">
        <authorList>
            <person name="Fiebig A."/>
        </authorList>
    </citation>
    <scope>NUCLEOTIDE SEQUENCE [LARGE SCALE GENOMIC DNA]</scope>
    <source>
        <strain evidence="2 3">DFL-43</strain>
    </source>
</reference>
<accession>A9D240</accession>
<evidence type="ECO:0000313" key="2">
    <source>
        <dbReference type="EMBL" id="EDQ34127.2"/>
    </source>
</evidence>
<name>A9D240_HOEPD</name>
<dbReference type="Proteomes" id="UP000004291">
    <property type="component" value="Chromosome"/>
</dbReference>
<feature type="signal peptide" evidence="1">
    <location>
        <begin position="1"/>
        <end position="33"/>
    </location>
</feature>
<feature type="chain" id="PRO_5002736932" description="Secreted protein" evidence="1">
    <location>
        <begin position="34"/>
        <end position="1009"/>
    </location>
</feature>
<gene>
    <name evidence="2" type="ORF">HPDFL43_14057</name>
</gene>
<proteinExistence type="predicted"/>